<dbReference type="OrthoDB" id="9776685at2"/>
<dbReference type="PATRIC" id="fig|1423801.4.peg.972"/>
<dbReference type="PANTHER" id="PTHR43358:SF4">
    <property type="entry name" value="ALPHA_BETA HYDROLASE FOLD-1 DOMAIN-CONTAINING PROTEIN"/>
    <property type="match status" value="1"/>
</dbReference>
<evidence type="ECO:0000313" key="3">
    <source>
        <dbReference type="Proteomes" id="UP000051166"/>
    </source>
</evidence>
<dbReference type="Proteomes" id="UP000051166">
    <property type="component" value="Unassembled WGS sequence"/>
</dbReference>
<keyword evidence="3" id="KW-1185">Reference proteome</keyword>
<keyword evidence="2" id="KW-0378">Hydrolase</keyword>
<dbReference type="SUPFAM" id="SSF53474">
    <property type="entry name" value="alpha/beta-Hydrolases"/>
    <property type="match status" value="1"/>
</dbReference>
<dbReference type="STRING" id="1423801.FD50_GL000956"/>
<dbReference type="EMBL" id="AZFQ01000044">
    <property type="protein sequence ID" value="KRL97998.1"/>
    <property type="molecule type" value="Genomic_DNA"/>
</dbReference>
<dbReference type="InterPro" id="IPR052920">
    <property type="entry name" value="DNA-binding_regulatory"/>
</dbReference>
<dbReference type="Gene3D" id="3.40.50.1820">
    <property type="entry name" value="alpha/beta hydrolase"/>
    <property type="match status" value="1"/>
</dbReference>
<sequence length="313" mass="35741">MKKKSKRIIVGGLIIVCLLLAGTITAASAYFYYFAFEPQKPLNGKLPRKKQVRLAADQRWLKNESQQVWTETAATQKLKLKAFYLPAEHSSKQTIIVAHGYQENHRLMASYIRMLHNQGYNVLAPDDRGAGQSQGSYIGFGWPDRLDYLKWIELLIKRQGQEVQIGLFGVSMGAATVMMTSGEKLPRQVKAIIADSGYSSITAELAYELKARFGLPKEPLITTAGWYSLLKNGFNFNDGNTVRQLYKNQLPLFLIHGQADKFVPTRMVYQNYTATRGIRRLWVVPKTGHAMAYYNYPKEYTQKVETFFKEYLK</sequence>
<protein>
    <submittedName>
        <fullName evidence="2">Cell surface hydrolase, membrane-bound</fullName>
    </submittedName>
</protein>
<proteinExistence type="predicted"/>
<name>A0A0R1UY22_9LACO</name>
<gene>
    <name evidence="2" type="ORF">FD50_GL000956</name>
</gene>
<comment type="caution">
    <text evidence="2">The sequence shown here is derived from an EMBL/GenBank/DDBJ whole genome shotgun (WGS) entry which is preliminary data.</text>
</comment>
<reference evidence="2 3" key="1">
    <citation type="journal article" date="2015" name="Genome Announc.">
        <title>Expanding the biotechnology potential of lactobacilli through comparative genomics of 213 strains and associated genera.</title>
        <authorList>
            <person name="Sun Z."/>
            <person name="Harris H.M."/>
            <person name="McCann A."/>
            <person name="Guo C."/>
            <person name="Argimon S."/>
            <person name="Zhang W."/>
            <person name="Yang X."/>
            <person name="Jeffery I.B."/>
            <person name="Cooney J.C."/>
            <person name="Kagawa T.F."/>
            <person name="Liu W."/>
            <person name="Song Y."/>
            <person name="Salvetti E."/>
            <person name="Wrobel A."/>
            <person name="Rasinkangas P."/>
            <person name="Parkhill J."/>
            <person name="Rea M.C."/>
            <person name="O'Sullivan O."/>
            <person name="Ritari J."/>
            <person name="Douillard F.P."/>
            <person name="Paul Ross R."/>
            <person name="Yang R."/>
            <person name="Briner A.E."/>
            <person name="Felis G.E."/>
            <person name="de Vos W.M."/>
            <person name="Barrangou R."/>
            <person name="Klaenhammer T.R."/>
            <person name="Caufield P.W."/>
            <person name="Cui Y."/>
            <person name="Zhang H."/>
            <person name="O'Toole P.W."/>
        </authorList>
    </citation>
    <scope>NUCLEOTIDE SEQUENCE [LARGE SCALE GENOMIC DNA]</scope>
    <source>
        <strain evidence="2 3">DSM 16230</strain>
    </source>
</reference>
<dbReference type="GO" id="GO:0016787">
    <property type="term" value="F:hydrolase activity"/>
    <property type="evidence" value="ECO:0007669"/>
    <property type="project" value="UniProtKB-KW"/>
</dbReference>
<dbReference type="InterPro" id="IPR029058">
    <property type="entry name" value="AB_hydrolase_fold"/>
</dbReference>
<feature type="domain" description="Serine aminopeptidase S33" evidence="1">
    <location>
        <begin position="91"/>
        <end position="202"/>
    </location>
</feature>
<evidence type="ECO:0000313" key="2">
    <source>
        <dbReference type="EMBL" id="KRL97998.1"/>
    </source>
</evidence>
<dbReference type="RefSeq" id="WP_054757374.1">
    <property type="nucleotide sequence ID" value="NZ_AZFQ01000044.1"/>
</dbReference>
<evidence type="ECO:0000259" key="1">
    <source>
        <dbReference type="Pfam" id="PF12146"/>
    </source>
</evidence>
<organism evidence="2 3">
    <name type="scientific">Liquorilactobacillus satsumensis DSM 16230 = JCM 12392</name>
    <dbReference type="NCBI Taxonomy" id="1423801"/>
    <lineage>
        <taxon>Bacteria</taxon>
        <taxon>Bacillati</taxon>
        <taxon>Bacillota</taxon>
        <taxon>Bacilli</taxon>
        <taxon>Lactobacillales</taxon>
        <taxon>Lactobacillaceae</taxon>
        <taxon>Liquorilactobacillus</taxon>
    </lineage>
</organism>
<dbReference type="Pfam" id="PF12146">
    <property type="entry name" value="Hydrolase_4"/>
    <property type="match status" value="1"/>
</dbReference>
<dbReference type="PANTHER" id="PTHR43358">
    <property type="entry name" value="ALPHA/BETA-HYDROLASE"/>
    <property type="match status" value="1"/>
</dbReference>
<dbReference type="AlphaFoldDB" id="A0A0R1UY22"/>
<accession>A0A0R1UY22</accession>
<dbReference type="GeneID" id="98308316"/>
<dbReference type="InterPro" id="IPR022742">
    <property type="entry name" value="Hydrolase_4"/>
</dbReference>